<dbReference type="Proteomes" id="UP000295550">
    <property type="component" value="Unassembled WGS sequence"/>
</dbReference>
<evidence type="ECO:0000313" key="1">
    <source>
        <dbReference type="EMBL" id="TDB52159.1"/>
    </source>
</evidence>
<name>A0A4R4JGW9_PHOLU</name>
<reference evidence="1 2" key="1">
    <citation type="journal article" date="2019" name="Int. J. Syst. Evol. Microbiol.">
        <title>Photorhabdus khanii subsp. guanajuatensis subsp. nov., isolated from Heterorhabditis atacamensis, and Photorhabdus luminescens subsp. mexicana subsp. nov., isolated from Heterorhabditis mexicana entomopathogenic nematodes.</title>
        <authorList>
            <person name="Machado R.A.R."/>
            <person name="Bruno P."/>
            <person name="Arce C.C.M."/>
            <person name="Liechti N."/>
            <person name="Kohler A."/>
            <person name="Bernal J."/>
            <person name="Bruggmann R."/>
            <person name="Turlings T.C.J."/>
        </authorList>
    </citation>
    <scope>NUCLEOTIDE SEQUENCE [LARGE SCALE GENOMIC DNA]</scope>
    <source>
        <strain evidence="1 2">MEX47-22</strain>
    </source>
</reference>
<protein>
    <submittedName>
        <fullName evidence="1">Uncharacterized protein</fullName>
    </submittedName>
</protein>
<comment type="caution">
    <text evidence="1">The sequence shown here is derived from an EMBL/GenBank/DDBJ whole genome shotgun (WGS) entry which is preliminary data.</text>
</comment>
<accession>A0A4R4JGW9</accession>
<dbReference type="EMBL" id="PUJX01000009">
    <property type="protein sequence ID" value="TDB52159.1"/>
    <property type="molecule type" value="Genomic_DNA"/>
</dbReference>
<sequence>MPDNKLRLAGHDIDLFRPNALEASESLFHLSSLYGLDKLFELKERMTTVDLSELGTKISQ</sequence>
<evidence type="ECO:0000313" key="2">
    <source>
        <dbReference type="Proteomes" id="UP000295550"/>
    </source>
</evidence>
<gene>
    <name evidence="1" type="ORF">C5468_10465</name>
</gene>
<dbReference type="RefSeq" id="WP_132345374.1">
    <property type="nucleotide sequence ID" value="NZ_CAWOLF010000009.1"/>
</dbReference>
<proteinExistence type="predicted"/>
<organism evidence="1 2">
    <name type="scientific">Photorhabdus luminescens subsp. mexicana</name>
    <dbReference type="NCBI Taxonomy" id="2100167"/>
    <lineage>
        <taxon>Bacteria</taxon>
        <taxon>Pseudomonadati</taxon>
        <taxon>Pseudomonadota</taxon>
        <taxon>Gammaproteobacteria</taxon>
        <taxon>Enterobacterales</taxon>
        <taxon>Morganellaceae</taxon>
        <taxon>Photorhabdus</taxon>
    </lineage>
</organism>
<dbReference type="AlphaFoldDB" id="A0A4R4JGW9"/>